<evidence type="ECO:0000256" key="8">
    <source>
        <dbReference type="SAM" id="Phobius"/>
    </source>
</evidence>
<feature type="signal peptide" evidence="9">
    <location>
        <begin position="1"/>
        <end position="20"/>
    </location>
</feature>
<dbReference type="FunFam" id="2.60.40.420:FF:000071">
    <property type="entry name" value="Conidial pigment biosynthesis oxidase Abr1/brown 1"/>
    <property type="match status" value="1"/>
</dbReference>
<dbReference type="InterPro" id="IPR045087">
    <property type="entry name" value="Cu-oxidase_fam"/>
</dbReference>
<dbReference type="GO" id="GO:0010106">
    <property type="term" value="P:cellular response to iron ion starvation"/>
    <property type="evidence" value="ECO:0007669"/>
    <property type="project" value="TreeGrafter"/>
</dbReference>
<dbReference type="Pfam" id="PF00394">
    <property type="entry name" value="Cu-oxidase"/>
    <property type="match status" value="1"/>
</dbReference>
<protein>
    <submittedName>
        <fullName evidence="13">Multicopper oxidase</fullName>
    </submittedName>
</protein>
<organism evidence="13 14">
    <name type="scientific">Daedalea quercina L-15889</name>
    <dbReference type="NCBI Taxonomy" id="1314783"/>
    <lineage>
        <taxon>Eukaryota</taxon>
        <taxon>Fungi</taxon>
        <taxon>Dikarya</taxon>
        <taxon>Basidiomycota</taxon>
        <taxon>Agaricomycotina</taxon>
        <taxon>Agaricomycetes</taxon>
        <taxon>Polyporales</taxon>
        <taxon>Fomitopsis</taxon>
    </lineage>
</organism>
<evidence type="ECO:0000256" key="6">
    <source>
        <dbReference type="ARBA" id="ARBA00023157"/>
    </source>
</evidence>
<dbReference type="InterPro" id="IPR001117">
    <property type="entry name" value="Cu-oxidase_2nd"/>
</dbReference>
<dbReference type="InterPro" id="IPR044130">
    <property type="entry name" value="CuRO_2_Fet3-like"/>
</dbReference>
<evidence type="ECO:0000256" key="4">
    <source>
        <dbReference type="ARBA" id="ARBA00023002"/>
    </source>
</evidence>
<evidence type="ECO:0000259" key="10">
    <source>
        <dbReference type="Pfam" id="PF00394"/>
    </source>
</evidence>
<dbReference type="SUPFAM" id="SSF49503">
    <property type="entry name" value="Cupredoxins"/>
    <property type="match status" value="3"/>
</dbReference>
<dbReference type="PROSITE" id="PS00079">
    <property type="entry name" value="MULTICOPPER_OXIDASE1"/>
    <property type="match status" value="1"/>
</dbReference>
<dbReference type="Gene3D" id="2.60.40.420">
    <property type="entry name" value="Cupredoxins - blue copper proteins"/>
    <property type="match status" value="3"/>
</dbReference>
<dbReference type="PANTHER" id="PTHR11709">
    <property type="entry name" value="MULTI-COPPER OXIDASE"/>
    <property type="match status" value="1"/>
</dbReference>
<evidence type="ECO:0000256" key="2">
    <source>
        <dbReference type="ARBA" id="ARBA00022723"/>
    </source>
</evidence>
<dbReference type="Proteomes" id="UP000076727">
    <property type="component" value="Unassembled WGS sequence"/>
</dbReference>
<evidence type="ECO:0000313" key="13">
    <source>
        <dbReference type="EMBL" id="KZT68413.1"/>
    </source>
</evidence>
<dbReference type="InterPro" id="IPR008972">
    <property type="entry name" value="Cupredoxin"/>
</dbReference>
<name>A0A165PN32_9APHY</name>
<dbReference type="PROSITE" id="PS00080">
    <property type="entry name" value="MULTICOPPER_OXIDASE2"/>
    <property type="match status" value="1"/>
</dbReference>
<accession>A0A165PN32</accession>
<dbReference type="GO" id="GO:0005507">
    <property type="term" value="F:copper ion binding"/>
    <property type="evidence" value="ECO:0007669"/>
    <property type="project" value="InterPro"/>
</dbReference>
<reference evidence="13 14" key="1">
    <citation type="journal article" date="2016" name="Mol. Biol. Evol.">
        <title>Comparative Genomics of Early-Diverging Mushroom-Forming Fungi Provides Insights into the Origins of Lignocellulose Decay Capabilities.</title>
        <authorList>
            <person name="Nagy L.G."/>
            <person name="Riley R."/>
            <person name="Tritt A."/>
            <person name="Adam C."/>
            <person name="Daum C."/>
            <person name="Floudas D."/>
            <person name="Sun H."/>
            <person name="Yadav J.S."/>
            <person name="Pangilinan J."/>
            <person name="Larsson K.H."/>
            <person name="Matsuura K."/>
            <person name="Barry K."/>
            <person name="Labutti K."/>
            <person name="Kuo R."/>
            <person name="Ohm R.A."/>
            <person name="Bhattacharya S.S."/>
            <person name="Shirouzu T."/>
            <person name="Yoshinaga Y."/>
            <person name="Martin F.M."/>
            <person name="Grigoriev I.V."/>
            <person name="Hibbett D.S."/>
        </authorList>
    </citation>
    <scope>NUCLEOTIDE SEQUENCE [LARGE SCALE GENOMIC DNA]</scope>
    <source>
        <strain evidence="13 14">L-15889</strain>
    </source>
</reference>
<dbReference type="InterPro" id="IPR033138">
    <property type="entry name" value="Cu_oxidase_CS"/>
</dbReference>
<evidence type="ECO:0000256" key="3">
    <source>
        <dbReference type="ARBA" id="ARBA00022729"/>
    </source>
</evidence>
<dbReference type="AlphaFoldDB" id="A0A165PN32"/>
<feature type="domain" description="Plastocyanin-like" evidence="11">
    <location>
        <begin position="419"/>
        <end position="526"/>
    </location>
</feature>
<dbReference type="Pfam" id="PF07732">
    <property type="entry name" value="Cu-oxidase_3"/>
    <property type="match status" value="1"/>
</dbReference>
<feature type="transmembrane region" description="Helical" evidence="8">
    <location>
        <begin position="582"/>
        <end position="604"/>
    </location>
</feature>
<comment type="similarity">
    <text evidence="1">Belongs to the multicopper oxidase family.</text>
</comment>
<evidence type="ECO:0000259" key="12">
    <source>
        <dbReference type="Pfam" id="PF07732"/>
    </source>
</evidence>
<evidence type="ECO:0000256" key="7">
    <source>
        <dbReference type="ARBA" id="ARBA00023180"/>
    </source>
</evidence>
<feature type="chain" id="PRO_5007864107" evidence="9">
    <location>
        <begin position="21"/>
        <end position="648"/>
    </location>
</feature>
<evidence type="ECO:0000256" key="1">
    <source>
        <dbReference type="ARBA" id="ARBA00010609"/>
    </source>
</evidence>
<keyword evidence="6" id="KW-1015">Disulfide bond</keyword>
<dbReference type="GO" id="GO:0033215">
    <property type="term" value="P:reductive iron assimilation"/>
    <property type="evidence" value="ECO:0007669"/>
    <property type="project" value="TreeGrafter"/>
</dbReference>
<keyword evidence="8" id="KW-0472">Membrane</keyword>
<keyword evidence="8" id="KW-0812">Transmembrane</keyword>
<dbReference type="Pfam" id="PF07731">
    <property type="entry name" value="Cu-oxidase_2"/>
    <property type="match status" value="1"/>
</dbReference>
<sequence>MLSAACAVLALLSAASPALAGVREIWWNVTYVDNVDPDGLYPRQAIGVNGTWPPPPIEINSTDSLILHTTNSLTDPLTIHHHGMYFNSTSWMDGAMGVSQCGIPPGEDLTYVVPINASGQYGTYWVHAHSNGQYVDGLRAPLVILPETEAYTYDDDFTISISDWYHDSHAVLIQQFISISNPGGAEPIPDAPLMYFSQHDAYLPPKSGSSPAGSTSATGFNENATLSFEPGKTYRIRIVNTGAFGGFYFWIDGHEMRIIEADGVDTAPYTVDQLNIGVAQRYSVLVTAKNDTSANYAIHANFDTTMFDTVPDTLNPNATSYIIYDADSPTTDLTTDVYLDMPDINLVPLEVQGMQPATATLEFEFEFDTMTDGTNHAVLTGAFNGASWGGVTYNSPLTPAAMSALTLGENATVSSAYGPLSFPVGHLEVLDIILRNGDTGKHPFHLHGHKMQIVNFVSNYTSEDTSLNPPINESQPNPMRRDTVLSPASSEYTFRVIMDNPGAWFFHCHIDWHLESGLAVQIIEAPLQMQERNTLPSVFNDQCAALGLPYSGNAAGHASTTDLSGLPVGPWLQNNGWHSRGIGAMAGCVLTAVLGMASVVWYAFGGHISEAEIEHEERIRLEAKAARGRFFGLAKKVKALRAQPARED</sequence>
<dbReference type="STRING" id="1314783.A0A165PN32"/>
<evidence type="ECO:0000256" key="9">
    <source>
        <dbReference type="SAM" id="SignalP"/>
    </source>
</evidence>
<keyword evidence="8" id="KW-1133">Transmembrane helix</keyword>
<dbReference type="EMBL" id="KV429067">
    <property type="protein sequence ID" value="KZT68413.1"/>
    <property type="molecule type" value="Genomic_DNA"/>
</dbReference>
<evidence type="ECO:0000313" key="14">
    <source>
        <dbReference type="Proteomes" id="UP000076727"/>
    </source>
</evidence>
<dbReference type="InterPro" id="IPR011707">
    <property type="entry name" value="Cu-oxidase-like_N"/>
</dbReference>
<dbReference type="OrthoDB" id="2121828at2759"/>
<dbReference type="InterPro" id="IPR002355">
    <property type="entry name" value="Cu_oxidase_Cu_BS"/>
</dbReference>
<keyword evidence="7" id="KW-0325">Glycoprotein</keyword>
<feature type="domain" description="Plastocyanin-like" evidence="12">
    <location>
        <begin position="34"/>
        <end position="147"/>
    </location>
</feature>
<dbReference type="CDD" id="cd13877">
    <property type="entry name" value="CuRO_2_Fet3p_like"/>
    <property type="match status" value="1"/>
</dbReference>
<dbReference type="GO" id="GO:0004322">
    <property type="term" value="F:ferroxidase activity"/>
    <property type="evidence" value="ECO:0007669"/>
    <property type="project" value="TreeGrafter"/>
</dbReference>
<dbReference type="InterPro" id="IPR011706">
    <property type="entry name" value="Cu-oxidase_C"/>
</dbReference>
<proteinExistence type="inferred from homology"/>
<feature type="domain" description="Plastocyanin-like" evidence="10">
    <location>
        <begin position="156"/>
        <end position="325"/>
    </location>
</feature>
<keyword evidence="4" id="KW-0560">Oxidoreductase</keyword>
<evidence type="ECO:0000259" key="11">
    <source>
        <dbReference type="Pfam" id="PF07731"/>
    </source>
</evidence>
<keyword evidence="14" id="KW-1185">Reference proteome</keyword>
<dbReference type="PANTHER" id="PTHR11709:SF361">
    <property type="entry name" value="IRON TRANSPORT MULTICOPPER OXIDASE FET3"/>
    <property type="match status" value="1"/>
</dbReference>
<dbReference type="GO" id="GO:0033573">
    <property type="term" value="C:high-affinity iron permease complex"/>
    <property type="evidence" value="ECO:0007669"/>
    <property type="project" value="TreeGrafter"/>
</dbReference>
<keyword evidence="2" id="KW-0479">Metal-binding</keyword>
<evidence type="ECO:0000256" key="5">
    <source>
        <dbReference type="ARBA" id="ARBA00023008"/>
    </source>
</evidence>
<keyword evidence="3 9" id="KW-0732">Signal</keyword>
<gene>
    <name evidence="13" type="ORF">DAEQUDRAFT_766406</name>
</gene>
<keyword evidence="5" id="KW-0186">Copper</keyword>